<accession>A0ABP6GQR6</accession>
<comment type="caution">
    <text evidence="2">The sequence shown here is derived from an EMBL/GenBank/DDBJ whole genome shotgun (WGS) entry which is preliminary data.</text>
</comment>
<evidence type="ECO:0000256" key="1">
    <source>
        <dbReference type="SAM" id="Phobius"/>
    </source>
</evidence>
<dbReference type="RefSeq" id="WP_344452013.1">
    <property type="nucleotide sequence ID" value="NZ_BAAATZ010000015.1"/>
</dbReference>
<gene>
    <name evidence="2" type="ORF">GCM10010439_39610</name>
</gene>
<keyword evidence="1" id="KW-0472">Membrane</keyword>
<evidence type="ECO:0000313" key="3">
    <source>
        <dbReference type="Proteomes" id="UP001501842"/>
    </source>
</evidence>
<dbReference type="Proteomes" id="UP001501842">
    <property type="component" value="Unassembled WGS sequence"/>
</dbReference>
<keyword evidence="1" id="KW-1133">Transmembrane helix</keyword>
<proteinExistence type="predicted"/>
<feature type="transmembrane region" description="Helical" evidence="1">
    <location>
        <begin position="31"/>
        <end position="49"/>
    </location>
</feature>
<organism evidence="2 3">
    <name type="scientific">Actinocorallia aurantiaca</name>
    <dbReference type="NCBI Taxonomy" id="46204"/>
    <lineage>
        <taxon>Bacteria</taxon>
        <taxon>Bacillati</taxon>
        <taxon>Actinomycetota</taxon>
        <taxon>Actinomycetes</taxon>
        <taxon>Streptosporangiales</taxon>
        <taxon>Thermomonosporaceae</taxon>
        <taxon>Actinocorallia</taxon>
    </lineage>
</organism>
<dbReference type="PROSITE" id="PS00387">
    <property type="entry name" value="PPASE"/>
    <property type="match status" value="1"/>
</dbReference>
<reference evidence="3" key="1">
    <citation type="journal article" date="2019" name="Int. J. Syst. Evol. Microbiol.">
        <title>The Global Catalogue of Microorganisms (GCM) 10K type strain sequencing project: providing services to taxonomists for standard genome sequencing and annotation.</title>
        <authorList>
            <consortium name="The Broad Institute Genomics Platform"/>
            <consortium name="The Broad Institute Genome Sequencing Center for Infectious Disease"/>
            <person name="Wu L."/>
            <person name="Ma J."/>
        </authorList>
    </citation>
    <scope>NUCLEOTIDE SEQUENCE [LARGE SCALE GENOMIC DNA]</scope>
    <source>
        <strain evidence="3">JCM 8201</strain>
    </source>
</reference>
<keyword evidence="3" id="KW-1185">Reference proteome</keyword>
<protein>
    <submittedName>
        <fullName evidence="2">Uncharacterized protein</fullName>
    </submittedName>
</protein>
<keyword evidence="1" id="KW-0812">Transmembrane</keyword>
<evidence type="ECO:0000313" key="2">
    <source>
        <dbReference type="EMBL" id="GAA2729337.1"/>
    </source>
</evidence>
<dbReference type="EMBL" id="BAAATZ010000015">
    <property type="protein sequence ID" value="GAA2729337.1"/>
    <property type="molecule type" value="Genomic_DNA"/>
</dbReference>
<sequence length="86" mass="9450">MRFSLAIFLFTIGAILKFAIKADGDPVDINAIGVIFMIMGVVTLALQYLPPRRAGVDPEIVPHIERPVDGVVTRDVTTRTTRDVID</sequence>
<name>A0ABP6GQR6_9ACTN</name>